<dbReference type="InterPro" id="IPR051184">
    <property type="entry name" value="Tyrosine-phos_adapter"/>
</dbReference>
<dbReference type="Proteomes" id="UP000050792">
    <property type="component" value="Unassembled WGS sequence"/>
</dbReference>
<dbReference type="AlphaFoldDB" id="A0AA85FH32"/>
<evidence type="ECO:0008006" key="10">
    <source>
        <dbReference type="Google" id="ProtNLM"/>
    </source>
</evidence>
<evidence type="ECO:0000259" key="6">
    <source>
        <dbReference type="PROSITE" id="PS50001"/>
    </source>
</evidence>
<feature type="compositionally biased region" description="Polar residues" evidence="5">
    <location>
        <begin position="120"/>
        <end position="141"/>
    </location>
</feature>
<feature type="domain" description="SH2" evidence="6">
    <location>
        <begin position="569"/>
        <end position="662"/>
    </location>
</feature>
<dbReference type="PROSITE" id="PS50001">
    <property type="entry name" value="SH2"/>
    <property type="match status" value="1"/>
</dbReference>
<dbReference type="InterPro" id="IPR036028">
    <property type="entry name" value="SH3-like_dom_sf"/>
</dbReference>
<dbReference type="SUPFAM" id="SSF55550">
    <property type="entry name" value="SH2 domain"/>
    <property type="match status" value="1"/>
</dbReference>
<dbReference type="CDD" id="cd11766">
    <property type="entry name" value="SH3_Nck_2"/>
    <property type="match status" value="1"/>
</dbReference>
<keyword evidence="2 3" id="KW-0727">SH2 domain</keyword>
<protein>
    <recommendedName>
        <fullName evidence="10">Cytoplasmic protein NCK2</fullName>
    </recommendedName>
</protein>
<feature type="domain" description="SH3" evidence="7">
    <location>
        <begin position="43"/>
        <end position="102"/>
    </location>
</feature>
<dbReference type="Gene3D" id="3.30.505.10">
    <property type="entry name" value="SH2 domain"/>
    <property type="match status" value="1"/>
</dbReference>
<evidence type="ECO:0000313" key="8">
    <source>
        <dbReference type="Proteomes" id="UP000050792"/>
    </source>
</evidence>
<evidence type="ECO:0000256" key="4">
    <source>
        <dbReference type="PROSITE-ProRule" id="PRU00192"/>
    </source>
</evidence>
<dbReference type="Pfam" id="PF00018">
    <property type="entry name" value="SH3_1"/>
    <property type="match status" value="3"/>
</dbReference>
<feature type="domain" description="SH3" evidence="7">
    <location>
        <begin position="278"/>
        <end position="342"/>
    </location>
</feature>
<dbReference type="InterPro" id="IPR001452">
    <property type="entry name" value="SH3_domain"/>
</dbReference>
<dbReference type="PRINTS" id="PR00452">
    <property type="entry name" value="SH3DOMAIN"/>
</dbReference>
<dbReference type="SUPFAM" id="SSF50044">
    <property type="entry name" value="SH3-domain"/>
    <property type="match status" value="3"/>
</dbReference>
<dbReference type="GO" id="GO:0007167">
    <property type="term" value="P:enzyme-linked receptor protein signaling pathway"/>
    <property type="evidence" value="ECO:0007669"/>
    <property type="project" value="TreeGrafter"/>
</dbReference>
<dbReference type="PRINTS" id="PR00401">
    <property type="entry name" value="SH2DOMAIN"/>
</dbReference>
<keyword evidence="1 4" id="KW-0728">SH3 domain</keyword>
<evidence type="ECO:0000256" key="5">
    <source>
        <dbReference type="SAM" id="MobiDB-lite"/>
    </source>
</evidence>
<name>A0AA85FH32_9TREM</name>
<keyword evidence="8" id="KW-1185">Reference proteome</keyword>
<dbReference type="InterPro" id="IPR000980">
    <property type="entry name" value="SH2"/>
</dbReference>
<feature type="region of interest" description="Disordered" evidence="5">
    <location>
        <begin position="108"/>
        <end position="143"/>
    </location>
</feature>
<dbReference type="Gene3D" id="2.30.30.40">
    <property type="entry name" value="SH3 Domains"/>
    <property type="match status" value="3"/>
</dbReference>
<evidence type="ECO:0000259" key="7">
    <source>
        <dbReference type="PROSITE" id="PS50002"/>
    </source>
</evidence>
<evidence type="ECO:0000256" key="3">
    <source>
        <dbReference type="PROSITE-ProRule" id="PRU00191"/>
    </source>
</evidence>
<dbReference type="PANTHER" id="PTHR19969:SF14">
    <property type="entry name" value="DREADLOCKS, ISOFORM B"/>
    <property type="match status" value="1"/>
</dbReference>
<sequence>MSSKADETQFDSSQVHKSDLSHQDDNDSLFLKVVFCVVMMSHKNTDFVIVKFDYEASDSHELGIQKGEKLTLIDDSQHWWKVMNSFGKTGYVPSNYVKRSKQGIFSSLRNTLGRRKNRQEGSTSTRQSNPSSPTPDGSNGFSAFDLRHESAESLGAKVASTSASTSILIPPSQAFADMRLQEGISDSFSIPPNNQISVQHAKRFQDANKTVDSESINWMSKSDARQAYPQTTFNQQSIPNYQNGHGAVNVSLSLFQQTTNIMTGTLNNTSYFGTGTGLGRQICQARFNYPACQPDELSIERGDKIRVLEKSSDGWWRGILITEGKPQRMGWFPSNYVTLDLSKNLNRSGSSSQPSILNSSTLNRDVNDLSVPNISNTQDQIQAQYLAYQYYDQQHSLNPGSITENQQQVHQQPQLLVRNNGTDPPCHEGQQQQHETVVTLYPFVRSHAAELSFGENEVLEVLSKPPDDPAWWHCRNNRGESGLVPHNYVSVFTTPSTATTTLGKPFISNYKPLSCQSTNFGHSVRSNQISVTNSSYMVTNKSQPTDGETMRLNYATQSSTGCLHINRPWFWGIISRAECEEMLGKHSLPGEFIVRDSESHPGDLTITINAGNKTRNFKVHVEKGQYHIGQKVFNCIDDLIEHYGSHPIFKNEHEKHYLTQPFVHPGIKSVIPYESNNNSNSINNITSTTPTKSINTVSSISSTYFLPVCGSSGNTPTYHQSITAPHNRFS</sequence>
<dbReference type="PROSITE" id="PS50002">
    <property type="entry name" value="SH3"/>
    <property type="match status" value="3"/>
</dbReference>
<feature type="region of interest" description="Disordered" evidence="5">
    <location>
        <begin position="1"/>
        <end position="22"/>
    </location>
</feature>
<dbReference type="InterPro" id="IPR036860">
    <property type="entry name" value="SH2_dom_sf"/>
</dbReference>
<reference evidence="8" key="1">
    <citation type="submission" date="2022-06" db="EMBL/GenBank/DDBJ databases">
        <authorList>
            <person name="Berger JAMES D."/>
            <person name="Berger JAMES D."/>
        </authorList>
    </citation>
    <scope>NUCLEOTIDE SEQUENCE [LARGE SCALE GENOMIC DNA]</scope>
</reference>
<dbReference type="GO" id="GO:0016477">
    <property type="term" value="P:cell migration"/>
    <property type="evidence" value="ECO:0007669"/>
    <property type="project" value="TreeGrafter"/>
</dbReference>
<dbReference type="SMART" id="SM00326">
    <property type="entry name" value="SH3"/>
    <property type="match status" value="3"/>
</dbReference>
<dbReference type="GO" id="GO:0005737">
    <property type="term" value="C:cytoplasm"/>
    <property type="evidence" value="ECO:0007669"/>
    <property type="project" value="TreeGrafter"/>
</dbReference>
<evidence type="ECO:0000256" key="1">
    <source>
        <dbReference type="ARBA" id="ARBA00022443"/>
    </source>
</evidence>
<dbReference type="PANTHER" id="PTHR19969">
    <property type="entry name" value="SH2-SH3 ADAPTOR PROTEIN-RELATED"/>
    <property type="match status" value="1"/>
</dbReference>
<organism evidence="8 9">
    <name type="scientific">Schistosoma rodhaini</name>
    <dbReference type="NCBI Taxonomy" id="6188"/>
    <lineage>
        <taxon>Eukaryota</taxon>
        <taxon>Metazoa</taxon>
        <taxon>Spiralia</taxon>
        <taxon>Lophotrochozoa</taxon>
        <taxon>Platyhelminthes</taxon>
        <taxon>Trematoda</taxon>
        <taxon>Digenea</taxon>
        <taxon>Strigeidida</taxon>
        <taxon>Schistosomatoidea</taxon>
        <taxon>Schistosomatidae</taxon>
        <taxon>Schistosoma</taxon>
    </lineage>
</organism>
<feature type="domain" description="SH3" evidence="7">
    <location>
        <begin position="432"/>
        <end position="494"/>
    </location>
</feature>
<dbReference type="CDD" id="cd11765">
    <property type="entry name" value="SH3_Nck_1"/>
    <property type="match status" value="1"/>
</dbReference>
<dbReference type="SMART" id="SM00252">
    <property type="entry name" value="SH2"/>
    <property type="match status" value="1"/>
</dbReference>
<dbReference type="WBParaSite" id="SRDH1_49970.1">
    <property type="protein sequence ID" value="SRDH1_49970.1"/>
    <property type="gene ID" value="SRDH1_49970"/>
</dbReference>
<evidence type="ECO:0000313" key="9">
    <source>
        <dbReference type="WBParaSite" id="SRDH1_49970.1"/>
    </source>
</evidence>
<reference evidence="9" key="2">
    <citation type="submission" date="2023-11" db="UniProtKB">
        <authorList>
            <consortium name="WormBaseParasite"/>
        </authorList>
    </citation>
    <scope>IDENTIFICATION</scope>
</reference>
<dbReference type="GO" id="GO:0030971">
    <property type="term" value="F:receptor tyrosine kinase binding"/>
    <property type="evidence" value="ECO:0007669"/>
    <property type="project" value="TreeGrafter"/>
</dbReference>
<evidence type="ECO:0000256" key="2">
    <source>
        <dbReference type="ARBA" id="ARBA00022999"/>
    </source>
</evidence>
<dbReference type="GO" id="GO:0035591">
    <property type="term" value="F:signaling adaptor activity"/>
    <property type="evidence" value="ECO:0007669"/>
    <property type="project" value="TreeGrafter"/>
</dbReference>
<accession>A0AA85FH32</accession>
<dbReference type="Pfam" id="PF00017">
    <property type="entry name" value="SH2"/>
    <property type="match status" value="1"/>
</dbReference>
<proteinExistence type="predicted"/>